<sequence>MMRLIAVDYRERTQQFSFRILAVIALFAAVILAPRPKGNFRVLVLDPQYFAQANNPTWLPIGVACVLSLFFPLVSLVIARQGIHADRENGVLTYLLTTKLRRFRYLASQFLVSCCLLFTILVLVMLGSGLMLLIQYPGQGLSLSQFLSPFFSLVPGIFLISGLGVLSETLPGLRGQLGTTVLVIALLTLYAMMTTMTWYSQLFNFSGIAFLMAMIRQSAISAGHPLNTVLMLGGNDHLSRTGTHQLIFQPLALTQTEWLAIGGTVLMSIVLVLLAAFCLEHRPLHQKTNSGKSKLTVDLPRPKDDRFHSARTANFRWQQLLGQQAHRLFHSQNKWWWLVAIGLWLLAWVVPVGSLRGMILPIQYLWAMSFFSQIGWPDDLNGLSAWEGTVNHATRRAINSTLWLSVTFSLLLLLPTLLRQGIVAWPLLGWAIMLPVVSLMLGQLTKSGQWSQLLGTVILFLVVCGLTGPLPLATSLVGMVTGAVYSLIAVGCWIVIEVRAE</sequence>
<feature type="transmembrane region" description="Helical" evidence="1">
    <location>
        <begin position="453"/>
        <end position="470"/>
    </location>
</feature>
<dbReference type="RefSeq" id="WP_003594597.1">
    <property type="nucleotide sequence ID" value="NZ_CP007122.1"/>
</dbReference>
<feature type="transmembrane region" description="Helical" evidence="1">
    <location>
        <begin position="476"/>
        <end position="496"/>
    </location>
</feature>
<gene>
    <name evidence="2" type="ORF">AF91_06240</name>
</gene>
<feature type="transmembrane region" description="Helical" evidence="1">
    <location>
        <begin position="146"/>
        <end position="166"/>
    </location>
</feature>
<proteinExistence type="predicted"/>
<feature type="transmembrane region" description="Helical" evidence="1">
    <location>
        <begin position="423"/>
        <end position="441"/>
    </location>
</feature>
<evidence type="ECO:0000313" key="2">
    <source>
        <dbReference type="EMBL" id="AHJ32794.1"/>
    </source>
</evidence>
<keyword evidence="1" id="KW-1133">Transmembrane helix</keyword>
<evidence type="ECO:0000256" key="1">
    <source>
        <dbReference type="SAM" id="Phobius"/>
    </source>
</evidence>
<feature type="transmembrane region" description="Helical" evidence="1">
    <location>
        <begin position="178"/>
        <end position="199"/>
    </location>
</feature>
<reference evidence="2 3" key="1">
    <citation type="journal article" date="2014" name="Genome Announc.">
        <title>Whole Genome Sequence of the Probiotic Strain Lactobacillus paracasei N1115, Isolated from Traditional Chinese Fermented Milk.</title>
        <authorList>
            <person name="Wang S."/>
            <person name="Zhu H."/>
            <person name="He F."/>
            <person name="Luo Y."/>
            <person name="Kang Z."/>
            <person name="Lu C."/>
            <person name="Feng L."/>
            <person name="Lu X."/>
            <person name="Xue Y."/>
            <person name="Wang H."/>
        </authorList>
    </citation>
    <scope>NUCLEOTIDE SEQUENCE [LARGE SCALE GENOMIC DNA]</scope>
    <source>
        <strain evidence="2 3">N1115</strain>
    </source>
</reference>
<evidence type="ECO:0000313" key="3">
    <source>
        <dbReference type="Proteomes" id="UP000019441"/>
    </source>
</evidence>
<feature type="transmembrane region" description="Helical" evidence="1">
    <location>
        <begin position="110"/>
        <end position="134"/>
    </location>
</feature>
<dbReference type="KEGG" id="lpq:AF91_06240"/>
<dbReference type="Proteomes" id="UP000019441">
    <property type="component" value="Chromosome"/>
</dbReference>
<feature type="transmembrane region" description="Helical" evidence="1">
    <location>
        <begin position="335"/>
        <end position="352"/>
    </location>
</feature>
<dbReference type="AlphaFoldDB" id="A0A806L7S0"/>
<feature type="transmembrane region" description="Helical" evidence="1">
    <location>
        <begin position="258"/>
        <end position="279"/>
    </location>
</feature>
<dbReference type="EMBL" id="CP007122">
    <property type="protein sequence ID" value="AHJ32794.1"/>
    <property type="molecule type" value="Genomic_DNA"/>
</dbReference>
<name>A0A806L7S0_LACPA</name>
<keyword evidence="1" id="KW-0472">Membrane</keyword>
<feature type="transmembrane region" description="Helical" evidence="1">
    <location>
        <begin position="20"/>
        <end position="37"/>
    </location>
</feature>
<protein>
    <submittedName>
        <fullName evidence="2">ABC transporter permease</fullName>
    </submittedName>
</protein>
<organism evidence="2 3">
    <name type="scientific">Lacticaseibacillus paracasei N1115</name>
    <dbReference type="NCBI Taxonomy" id="1446494"/>
    <lineage>
        <taxon>Bacteria</taxon>
        <taxon>Bacillati</taxon>
        <taxon>Bacillota</taxon>
        <taxon>Bacilli</taxon>
        <taxon>Lactobacillales</taxon>
        <taxon>Lactobacillaceae</taxon>
        <taxon>Lacticaseibacillus</taxon>
    </lineage>
</organism>
<accession>A0A806L7S0</accession>
<keyword evidence="1" id="KW-0812">Transmembrane</keyword>
<feature type="transmembrane region" description="Helical" evidence="1">
    <location>
        <begin position="57"/>
        <end position="79"/>
    </location>
</feature>